<gene>
    <name evidence="2" type="ORF">PR001_g27743</name>
</gene>
<evidence type="ECO:0000313" key="3">
    <source>
        <dbReference type="Proteomes" id="UP000429607"/>
    </source>
</evidence>
<comment type="caution">
    <text evidence="2">The sequence shown here is derived from an EMBL/GenBank/DDBJ whole genome shotgun (WGS) entry which is preliminary data.</text>
</comment>
<reference evidence="2 3" key="1">
    <citation type="submission" date="2018-09" db="EMBL/GenBank/DDBJ databases">
        <title>Genomic investigation of the strawberry pathogen Phytophthora fragariae indicates pathogenicity is determined by transcriptional variation in three key races.</title>
        <authorList>
            <person name="Adams T.M."/>
            <person name="Armitage A.D."/>
            <person name="Sobczyk M.K."/>
            <person name="Bates H.J."/>
            <person name="Dunwell J.M."/>
            <person name="Nellist C.F."/>
            <person name="Harrison R.J."/>
        </authorList>
    </citation>
    <scope>NUCLEOTIDE SEQUENCE [LARGE SCALE GENOMIC DNA]</scope>
    <source>
        <strain evidence="2 3">SCRP249</strain>
    </source>
</reference>
<name>A0A6A3HGA5_9STRA</name>
<accession>A0A6A3HGA5</accession>
<evidence type="ECO:0000256" key="1">
    <source>
        <dbReference type="SAM" id="Coils"/>
    </source>
</evidence>
<dbReference type="SUPFAM" id="SSF75704">
    <property type="entry name" value="Mitotic arrest deficient-like 1, Mad1"/>
    <property type="match status" value="1"/>
</dbReference>
<dbReference type="EMBL" id="QXFV01004632">
    <property type="protein sequence ID" value="KAE8968591.1"/>
    <property type="molecule type" value="Genomic_DNA"/>
</dbReference>
<organism evidence="2 3">
    <name type="scientific">Phytophthora rubi</name>
    <dbReference type="NCBI Taxonomy" id="129364"/>
    <lineage>
        <taxon>Eukaryota</taxon>
        <taxon>Sar</taxon>
        <taxon>Stramenopiles</taxon>
        <taxon>Oomycota</taxon>
        <taxon>Peronosporomycetes</taxon>
        <taxon>Peronosporales</taxon>
        <taxon>Peronosporaceae</taxon>
        <taxon>Phytophthora</taxon>
    </lineage>
</organism>
<sequence>MELRVKSDIFCVQTSTELHQAQDQLDQLRTERQRLSERLAEAEAALESHQVSIHFLAEGHHLLGICDGQTPRSHGGCSNLIEGCGLLKAPIQHRVDSSGRSTSDADDQLG</sequence>
<evidence type="ECO:0000313" key="2">
    <source>
        <dbReference type="EMBL" id="KAE8968591.1"/>
    </source>
</evidence>
<feature type="coiled-coil region" evidence="1">
    <location>
        <begin position="11"/>
        <end position="52"/>
    </location>
</feature>
<proteinExistence type="predicted"/>
<keyword evidence="1" id="KW-0175">Coiled coil</keyword>
<protein>
    <submittedName>
        <fullName evidence="2">Uncharacterized protein</fullName>
    </submittedName>
</protein>
<dbReference type="Proteomes" id="UP000429607">
    <property type="component" value="Unassembled WGS sequence"/>
</dbReference>
<dbReference type="AlphaFoldDB" id="A0A6A3HGA5"/>